<proteinExistence type="inferred from homology"/>
<dbReference type="Pfam" id="PF00573">
    <property type="entry name" value="Ribosomal_L4"/>
    <property type="match status" value="1"/>
</dbReference>
<dbReference type="Gene3D" id="3.40.1370.10">
    <property type="match status" value="1"/>
</dbReference>
<dbReference type="AlphaFoldDB" id="A0A554LQY5"/>
<evidence type="ECO:0000256" key="3">
    <source>
        <dbReference type="ARBA" id="ARBA00023274"/>
    </source>
</evidence>
<protein>
    <recommendedName>
        <fullName evidence="4">Large ribosomal subunit protein uL4</fullName>
    </recommendedName>
    <alternativeName>
        <fullName evidence="5">50S ribosomal protein L4</fullName>
    </alternativeName>
</protein>
<evidence type="ECO:0000256" key="6">
    <source>
        <dbReference type="SAM" id="MobiDB-lite"/>
    </source>
</evidence>
<dbReference type="NCBIfam" id="TIGR03953">
    <property type="entry name" value="rplD_bact"/>
    <property type="match status" value="1"/>
</dbReference>
<keyword evidence="2 7" id="KW-0689">Ribosomal protein</keyword>
<dbReference type="SUPFAM" id="SSF52166">
    <property type="entry name" value="Ribosomal protein L4"/>
    <property type="match status" value="1"/>
</dbReference>
<feature type="compositionally biased region" description="Basic residues" evidence="6">
    <location>
        <begin position="61"/>
        <end position="76"/>
    </location>
</feature>
<evidence type="ECO:0000256" key="4">
    <source>
        <dbReference type="ARBA" id="ARBA00035244"/>
    </source>
</evidence>
<comment type="caution">
    <text evidence="7">The sequence shown here is derived from an EMBL/GenBank/DDBJ whole genome shotgun (WGS) entry which is preliminary data.</text>
</comment>
<evidence type="ECO:0000256" key="2">
    <source>
        <dbReference type="ARBA" id="ARBA00022980"/>
    </source>
</evidence>
<dbReference type="GO" id="GO:0003735">
    <property type="term" value="F:structural constituent of ribosome"/>
    <property type="evidence" value="ECO:0007669"/>
    <property type="project" value="InterPro"/>
</dbReference>
<evidence type="ECO:0000313" key="7">
    <source>
        <dbReference type="EMBL" id="TSC95277.1"/>
    </source>
</evidence>
<reference evidence="7 8" key="1">
    <citation type="submission" date="2017-07" db="EMBL/GenBank/DDBJ databases">
        <title>Mechanisms for carbon and nitrogen cycling indicate functional differentiation within the Candidate Phyla Radiation.</title>
        <authorList>
            <person name="Danczak R.E."/>
            <person name="Johnston M.D."/>
            <person name="Kenah C."/>
            <person name="Slattery M."/>
            <person name="Wrighton K.C."/>
            <person name="Wilkins M.J."/>
        </authorList>
    </citation>
    <scope>NUCLEOTIDE SEQUENCE [LARGE SCALE GENOMIC DNA]</scope>
    <source>
        <strain evidence="7">Athens1014_28</strain>
    </source>
</reference>
<dbReference type="InterPro" id="IPR023574">
    <property type="entry name" value="Ribosomal_uL4_dom_sf"/>
</dbReference>
<dbReference type="PANTHER" id="PTHR10746">
    <property type="entry name" value="50S RIBOSOMAL PROTEIN L4"/>
    <property type="match status" value="1"/>
</dbReference>
<evidence type="ECO:0000256" key="5">
    <source>
        <dbReference type="ARBA" id="ARBA00035462"/>
    </source>
</evidence>
<evidence type="ECO:0000313" key="8">
    <source>
        <dbReference type="Proteomes" id="UP000316495"/>
    </source>
</evidence>
<gene>
    <name evidence="7" type="ORF">Athens101428_5</name>
</gene>
<dbReference type="GO" id="GO:0005840">
    <property type="term" value="C:ribosome"/>
    <property type="evidence" value="ECO:0007669"/>
    <property type="project" value="UniProtKB-KW"/>
</dbReference>
<dbReference type="GO" id="GO:1990904">
    <property type="term" value="C:ribonucleoprotein complex"/>
    <property type="evidence" value="ECO:0007669"/>
    <property type="project" value="UniProtKB-KW"/>
</dbReference>
<dbReference type="GO" id="GO:0006412">
    <property type="term" value="P:translation"/>
    <property type="evidence" value="ECO:0007669"/>
    <property type="project" value="InterPro"/>
</dbReference>
<dbReference type="PANTHER" id="PTHR10746:SF6">
    <property type="entry name" value="LARGE RIBOSOMAL SUBUNIT PROTEIN UL4M"/>
    <property type="match status" value="1"/>
</dbReference>
<evidence type="ECO:0000256" key="1">
    <source>
        <dbReference type="ARBA" id="ARBA00010528"/>
    </source>
</evidence>
<organism evidence="7 8">
    <name type="scientific">Candidatus Berkelbacteria bacterium Athens1014_28</name>
    <dbReference type="NCBI Taxonomy" id="2017145"/>
    <lineage>
        <taxon>Bacteria</taxon>
        <taxon>Candidatus Berkelbacteria</taxon>
    </lineage>
</organism>
<name>A0A554LQY5_9BACT</name>
<dbReference type="Proteomes" id="UP000316495">
    <property type="component" value="Unassembled WGS sequence"/>
</dbReference>
<dbReference type="EMBL" id="VMGN01000001">
    <property type="protein sequence ID" value="TSC95277.1"/>
    <property type="molecule type" value="Genomic_DNA"/>
</dbReference>
<keyword evidence="3" id="KW-0687">Ribonucleoprotein</keyword>
<dbReference type="InterPro" id="IPR013005">
    <property type="entry name" value="Ribosomal_uL4-like"/>
</dbReference>
<feature type="region of interest" description="Disordered" evidence="6">
    <location>
        <begin position="48"/>
        <end position="86"/>
    </location>
</feature>
<accession>A0A554LQY5</accession>
<comment type="similarity">
    <text evidence="1">Belongs to the universal ribosomal protein uL4 family.</text>
</comment>
<dbReference type="InterPro" id="IPR002136">
    <property type="entry name" value="Ribosomal_uL4"/>
</dbReference>
<sequence>MKIDFYKLNGERAETVEFPKSLEVEVSDSRVLEYVRYVRNSIRIPSASTKDRSEVSGSGKKPWKQKGTGRARHGSKRSPIWVGGGVAFGPTNKKNYSEKINKRQRSQIISAIIFSAVKNKITAGIINPDFPEAKTKIAFDFLNKLPISGKMMVFTTGDNDNFLKSFQNIAAVTLATPDNIDIITLISADGLIFTKEVLADLALRFERVKKTAEKVLTKAKESK</sequence>